<evidence type="ECO:0000256" key="4">
    <source>
        <dbReference type="ARBA" id="ARBA00012780"/>
    </source>
</evidence>
<evidence type="ECO:0000256" key="10">
    <source>
        <dbReference type="ARBA" id="ARBA00023316"/>
    </source>
</evidence>
<evidence type="ECO:0000256" key="12">
    <source>
        <dbReference type="ARBA" id="ARBA00037649"/>
    </source>
</evidence>
<comment type="subcellular location">
    <subcellularLocation>
        <location evidence="2">Cell membrane</location>
        <topology evidence="2">Single-pass type II membrane protein</topology>
    </subcellularLocation>
</comment>
<keyword evidence="7 16" id="KW-0472">Membrane</keyword>
<feature type="compositionally biased region" description="Polar residues" evidence="15">
    <location>
        <begin position="106"/>
        <end position="117"/>
    </location>
</feature>
<keyword evidence="11" id="KW-0624">Polysaccharide degradation</keyword>
<accession>A0A9P6KFX5</accession>
<feature type="compositionally biased region" description="Low complexity" evidence="15">
    <location>
        <begin position="118"/>
        <end position="137"/>
    </location>
</feature>
<evidence type="ECO:0000256" key="1">
    <source>
        <dbReference type="ARBA" id="ARBA00000382"/>
    </source>
</evidence>
<dbReference type="EMBL" id="JAABOA010000769">
    <property type="protein sequence ID" value="KAF9583227.1"/>
    <property type="molecule type" value="Genomic_DNA"/>
</dbReference>
<dbReference type="GO" id="GO:0009277">
    <property type="term" value="C:fungal-type cell wall"/>
    <property type="evidence" value="ECO:0007669"/>
    <property type="project" value="TreeGrafter"/>
</dbReference>
<feature type="compositionally biased region" description="Low complexity" evidence="15">
    <location>
        <begin position="93"/>
        <end position="105"/>
    </location>
</feature>
<keyword evidence="16" id="KW-0812">Transmembrane</keyword>
<evidence type="ECO:0000256" key="3">
    <source>
        <dbReference type="ARBA" id="ARBA00008773"/>
    </source>
</evidence>
<comment type="function">
    <text evidence="12">Glucanases play a role in cell expansion during growth, in cell-cell fusion during mating, and in spore release during sporulation. This enzyme may be involved in beta-glucan degradation. Active on laminarin and lichenan.</text>
</comment>
<dbReference type="GO" id="GO:0000272">
    <property type="term" value="P:polysaccharide catabolic process"/>
    <property type="evidence" value="ECO:0007669"/>
    <property type="project" value="UniProtKB-KW"/>
</dbReference>
<comment type="caution">
    <text evidence="17">The sequence shown here is derived from an EMBL/GenBank/DDBJ whole genome shotgun (WGS) entry which is preliminary data.</text>
</comment>
<keyword evidence="8" id="KW-0325">Glycoprotein</keyword>
<dbReference type="AlphaFoldDB" id="A0A9P6KFX5"/>
<feature type="compositionally biased region" description="Low complexity" evidence="15">
    <location>
        <begin position="1"/>
        <end position="21"/>
    </location>
</feature>
<keyword evidence="6" id="KW-0378">Hydrolase</keyword>
<feature type="compositionally biased region" description="Polar residues" evidence="15">
    <location>
        <begin position="22"/>
        <end position="34"/>
    </location>
</feature>
<evidence type="ECO:0000256" key="14">
    <source>
        <dbReference type="ARBA" id="ARBA00043078"/>
    </source>
</evidence>
<evidence type="ECO:0000256" key="6">
    <source>
        <dbReference type="ARBA" id="ARBA00022801"/>
    </source>
</evidence>
<feature type="compositionally biased region" description="Low complexity" evidence="15">
    <location>
        <begin position="274"/>
        <end position="285"/>
    </location>
</feature>
<evidence type="ECO:0000256" key="16">
    <source>
        <dbReference type="SAM" id="Phobius"/>
    </source>
</evidence>
<dbReference type="InterPro" id="IPR017853">
    <property type="entry name" value="GH"/>
</dbReference>
<protein>
    <recommendedName>
        <fullName evidence="4">glucan endo-1,3-beta-D-glucosidase</fullName>
        <ecNumber evidence="4">3.2.1.39</ecNumber>
    </recommendedName>
    <alternativeName>
        <fullName evidence="14">Endo-1,3-beta-glucanase btgC</fullName>
    </alternativeName>
    <alternativeName>
        <fullName evidence="13">Laminarinase btgC</fullName>
    </alternativeName>
</protein>
<dbReference type="InterPro" id="IPR050732">
    <property type="entry name" value="Beta-glucan_modifiers"/>
</dbReference>
<name>A0A9P6KFX5_9FUNG</name>
<evidence type="ECO:0000313" key="17">
    <source>
        <dbReference type="EMBL" id="KAF9583227.1"/>
    </source>
</evidence>
<evidence type="ECO:0000256" key="8">
    <source>
        <dbReference type="ARBA" id="ARBA00023180"/>
    </source>
</evidence>
<evidence type="ECO:0000256" key="15">
    <source>
        <dbReference type="SAM" id="MobiDB-lite"/>
    </source>
</evidence>
<feature type="region of interest" description="Disordered" evidence="15">
    <location>
        <begin position="415"/>
        <end position="436"/>
    </location>
</feature>
<organism evidence="17 18">
    <name type="scientific">Lunasporangiospora selenospora</name>
    <dbReference type="NCBI Taxonomy" id="979761"/>
    <lineage>
        <taxon>Eukaryota</taxon>
        <taxon>Fungi</taxon>
        <taxon>Fungi incertae sedis</taxon>
        <taxon>Mucoromycota</taxon>
        <taxon>Mortierellomycotina</taxon>
        <taxon>Mortierellomycetes</taxon>
        <taxon>Mortierellales</taxon>
        <taxon>Mortierellaceae</taxon>
        <taxon>Lunasporangiospora</taxon>
    </lineage>
</organism>
<keyword evidence="10" id="KW-0961">Cell wall biogenesis/degradation</keyword>
<comment type="catalytic activity">
    <reaction evidence="1">
        <text>Hydrolysis of (1-&gt;3)-beta-D-glucosidic linkages in (1-&gt;3)-beta-D-glucans.</text>
        <dbReference type="EC" id="3.2.1.39"/>
    </reaction>
</comment>
<dbReference type="SUPFAM" id="SSF51445">
    <property type="entry name" value="(Trans)glycosidases"/>
    <property type="match status" value="1"/>
</dbReference>
<evidence type="ECO:0000256" key="2">
    <source>
        <dbReference type="ARBA" id="ARBA00004401"/>
    </source>
</evidence>
<gene>
    <name evidence="17" type="ORF">BGW38_009975</name>
</gene>
<comment type="similarity">
    <text evidence="3">Belongs to the glycosyl hydrolase 17 family.</text>
</comment>
<evidence type="ECO:0000313" key="18">
    <source>
        <dbReference type="Proteomes" id="UP000780801"/>
    </source>
</evidence>
<feature type="region of interest" description="Disordered" evidence="15">
    <location>
        <begin position="632"/>
        <end position="660"/>
    </location>
</feature>
<feature type="compositionally biased region" description="Polar residues" evidence="15">
    <location>
        <begin position="176"/>
        <end position="192"/>
    </location>
</feature>
<dbReference type="OrthoDB" id="77201at2759"/>
<dbReference type="EC" id="3.2.1.39" evidence="4"/>
<dbReference type="Proteomes" id="UP000780801">
    <property type="component" value="Unassembled WGS sequence"/>
</dbReference>
<feature type="region of interest" description="Disordered" evidence="15">
    <location>
        <begin position="176"/>
        <end position="195"/>
    </location>
</feature>
<keyword evidence="16" id="KW-1133">Transmembrane helix</keyword>
<evidence type="ECO:0000256" key="7">
    <source>
        <dbReference type="ARBA" id="ARBA00023136"/>
    </source>
</evidence>
<keyword evidence="18" id="KW-1185">Reference proteome</keyword>
<dbReference type="GO" id="GO:0042973">
    <property type="term" value="F:glucan endo-1,3-beta-D-glucosidase activity"/>
    <property type="evidence" value="ECO:0007669"/>
    <property type="project" value="UniProtKB-EC"/>
</dbReference>
<keyword evidence="9" id="KW-0119">Carbohydrate metabolism</keyword>
<dbReference type="GO" id="GO:0005886">
    <property type="term" value="C:plasma membrane"/>
    <property type="evidence" value="ECO:0007669"/>
    <property type="project" value="UniProtKB-SubCell"/>
</dbReference>
<dbReference type="PANTHER" id="PTHR16631:SF17">
    <property type="entry name" value="GLUCAN ENDO-1,3-BETA-GLUCOSIDASE BTGC"/>
    <property type="match status" value="1"/>
</dbReference>
<dbReference type="PANTHER" id="PTHR16631">
    <property type="entry name" value="GLUCAN 1,3-BETA-GLUCOSIDASE"/>
    <property type="match status" value="1"/>
</dbReference>
<feature type="region of interest" description="Disordered" evidence="15">
    <location>
        <begin position="243"/>
        <end position="285"/>
    </location>
</feature>
<evidence type="ECO:0000256" key="11">
    <source>
        <dbReference type="ARBA" id="ARBA00023326"/>
    </source>
</evidence>
<evidence type="ECO:0000256" key="13">
    <source>
        <dbReference type="ARBA" id="ARBA00042373"/>
    </source>
</evidence>
<dbReference type="GO" id="GO:0009986">
    <property type="term" value="C:cell surface"/>
    <property type="evidence" value="ECO:0007669"/>
    <property type="project" value="TreeGrafter"/>
</dbReference>
<keyword evidence="5" id="KW-1003">Cell membrane</keyword>
<sequence length="660" mass="70613">MPRSTSDSDFSGNSGNSNASTVRSAWSSANPNDSTRPREIRSTPIYMPVVHHPPPTPKMGQSSINTHLHPPRSPTHTSQGSSGLPSRTPSPNLSTRTLTSQRSQTHLSPNNAPTPQRSLSPFTSSSSLHQQYSSPTSALRPDSVCSYPDSSPLMAPNVLAAVDARLRANAAAATSSVTGGSSQVDLTSSPLNSRPLPFAQGSYSSQGSGMNSRASSVAPVMTHYSALHSSTGVKSREDLYDILNADDDEGGGRSGGGEDLHGGLGKPRPGFIHSSQSKRSSRCNSISSSLAGSGIELNAHHRRSQIDDAPILLTKPSRAKLAGNGTLSHKGSALTSSGSIVNGKREYHSGFEDSTTLNSSPELAPYLERSAWLKSKTKTSRKWRGICCGIGILIFLGAIAGITFGFISGKGKVDGLAPPPDPERPNNKPNPPITQFKPDPNLRKAFYGLDYNPANGLMPWCGATLQSVINDIILMSQLTSRIRLYGMDCNQADLTFQAINALNLNSTMKVVLTVWVDKNATTYQRQYDTLFKVLDTYGTSMVQGISVGNEVLFQGYKTLTELGVLMKDVRTQIKTRYNADIPIFTSDIGNNVNSSLAAVSDELHGNLHPYFSDSKIENAANWTLAQYEERIEGNPTSSGRKGAISEVGWPSAPSSAVYTN</sequence>
<feature type="region of interest" description="Disordered" evidence="15">
    <location>
        <begin position="1"/>
        <end position="143"/>
    </location>
</feature>
<evidence type="ECO:0000256" key="5">
    <source>
        <dbReference type="ARBA" id="ARBA00022475"/>
    </source>
</evidence>
<dbReference type="GO" id="GO:0005576">
    <property type="term" value="C:extracellular region"/>
    <property type="evidence" value="ECO:0007669"/>
    <property type="project" value="TreeGrafter"/>
</dbReference>
<proteinExistence type="inferred from homology"/>
<feature type="transmembrane region" description="Helical" evidence="16">
    <location>
        <begin position="383"/>
        <end position="407"/>
    </location>
</feature>
<feature type="compositionally biased region" description="Polar residues" evidence="15">
    <location>
        <begin position="74"/>
        <end position="92"/>
    </location>
</feature>
<dbReference type="GO" id="GO:0071555">
    <property type="term" value="P:cell wall organization"/>
    <property type="evidence" value="ECO:0007669"/>
    <property type="project" value="UniProtKB-KW"/>
</dbReference>
<evidence type="ECO:0000256" key="9">
    <source>
        <dbReference type="ARBA" id="ARBA00023277"/>
    </source>
</evidence>
<reference evidence="17" key="1">
    <citation type="journal article" date="2020" name="Fungal Divers.">
        <title>Resolving the Mortierellaceae phylogeny through synthesis of multi-gene phylogenetics and phylogenomics.</title>
        <authorList>
            <person name="Vandepol N."/>
            <person name="Liber J."/>
            <person name="Desiro A."/>
            <person name="Na H."/>
            <person name="Kennedy M."/>
            <person name="Barry K."/>
            <person name="Grigoriev I.V."/>
            <person name="Miller A.N."/>
            <person name="O'Donnell K."/>
            <person name="Stajich J.E."/>
            <person name="Bonito G."/>
        </authorList>
    </citation>
    <scope>NUCLEOTIDE SEQUENCE</scope>
    <source>
        <strain evidence="17">KOD1015</strain>
    </source>
</reference>